<evidence type="ECO:0000313" key="1">
    <source>
        <dbReference type="EMBL" id="KAF2472533.1"/>
    </source>
</evidence>
<accession>A0ACB6QZS7</accession>
<protein>
    <submittedName>
        <fullName evidence="1">Uncharacterized protein</fullName>
    </submittedName>
</protein>
<gene>
    <name evidence="1" type="ORF">BDR25DRAFT_353548</name>
</gene>
<proteinExistence type="predicted"/>
<keyword evidence="2" id="KW-1185">Reference proteome</keyword>
<reference evidence="1" key="1">
    <citation type="journal article" date="2020" name="Stud. Mycol.">
        <title>101 Dothideomycetes genomes: a test case for predicting lifestyles and emergence of pathogens.</title>
        <authorList>
            <person name="Haridas S."/>
            <person name="Albert R."/>
            <person name="Binder M."/>
            <person name="Bloem J."/>
            <person name="Labutti K."/>
            <person name="Salamov A."/>
            <person name="Andreopoulos B."/>
            <person name="Baker S."/>
            <person name="Barry K."/>
            <person name="Bills G."/>
            <person name="Bluhm B."/>
            <person name="Cannon C."/>
            <person name="Castanera R."/>
            <person name="Culley D."/>
            <person name="Daum C."/>
            <person name="Ezra D."/>
            <person name="Gonzalez J."/>
            <person name="Henrissat B."/>
            <person name="Kuo A."/>
            <person name="Liang C."/>
            <person name="Lipzen A."/>
            <person name="Lutzoni F."/>
            <person name="Magnuson J."/>
            <person name="Mondo S."/>
            <person name="Nolan M."/>
            <person name="Ohm R."/>
            <person name="Pangilinan J."/>
            <person name="Park H.-J."/>
            <person name="Ramirez L."/>
            <person name="Alfaro M."/>
            <person name="Sun H."/>
            <person name="Tritt A."/>
            <person name="Yoshinaga Y."/>
            <person name="Zwiers L.-H."/>
            <person name="Turgeon B."/>
            <person name="Goodwin S."/>
            <person name="Spatafora J."/>
            <person name="Crous P."/>
            <person name="Grigoriev I."/>
        </authorList>
    </citation>
    <scope>NUCLEOTIDE SEQUENCE</scope>
    <source>
        <strain evidence="1">ATCC 200398</strain>
    </source>
</reference>
<sequence>MKKAYGCDLREKFIIPDKTKKLYESPKTWRCVRQKYLDLAGTFKDCMEQKLPQKRESMMPTSFPEGLTPSFKANNLAISELVSEILTFMVVLRISHYPSISSTKTTRFPTIGSRTNLWRERLSRSPYPQWNPRTGYGSYHQSSPHGLTTVKKGLYTNPGRARIYAIKYNGGPSMISCLVKGGVANGAYVLIEENGVLGADESRKVPWPVVLRTPALTLKRSIGVDQEYPCNSNSNRLLVLDGAVGGLRCDYDGIWAFVGWKVYLPTFRIYNREYGGAGWKIFEGLKCMYKIIHFLCNNSLRAKVNREGELDLLNLLQEIETLFSRVSSWARLEI</sequence>
<name>A0ACB6QZS7_9PLEO</name>
<evidence type="ECO:0000313" key="2">
    <source>
        <dbReference type="Proteomes" id="UP000799755"/>
    </source>
</evidence>
<comment type="caution">
    <text evidence="1">The sequence shown here is derived from an EMBL/GenBank/DDBJ whole genome shotgun (WGS) entry which is preliminary data.</text>
</comment>
<organism evidence="1 2">
    <name type="scientific">Lindgomyces ingoldianus</name>
    <dbReference type="NCBI Taxonomy" id="673940"/>
    <lineage>
        <taxon>Eukaryota</taxon>
        <taxon>Fungi</taxon>
        <taxon>Dikarya</taxon>
        <taxon>Ascomycota</taxon>
        <taxon>Pezizomycotina</taxon>
        <taxon>Dothideomycetes</taxon>
        <taxon>Pleosporomycetidae</taxon>
        <taxon>Pleosporales</taxon>
        <taxon>Lindgomycetaceae</taxon>
        <taxon>Lindgomyces</taxon>
    </lineage>
</organism>
<dbReference type="EMBL" id="MU003502">
    <property type="protein sequence ID" value="KAF2472533.1"/>
    <property type="molecule type" value="Genomic_DNA"/>
</dbReference>
<dbReference type="Proteomes" id="UP000799755">
    <property type="component" value="Unassembled WGS sequence"/>
</dbReference>